<dbReference type="Gene3D" id="3.90.1100.10">
    <property type="match status" value="2"/>
</dbReference>
<keyword evidence="14" id="KW-0150">Chloroplast</keyword>
<dbReference type="NCBIfam" id="NF001616">
    <property type="entry name" value="PRK00405.1"/>
    <property type="match status" value="1"/>
</dbReference>
<name>A0A088CIA2_9VIRI</name>
<dbReference type="InterPro" id="IPR014724">
    <property type="entry name" value="RNA_pol_RPB2_OB-fold"/>
</dbReference>
<dbReference type="PROSITE" id="PS01166">
    <property type="entry name" value="RNA_POL_BETA"/>
    <property type="match status" value="1"/>
</dbReference>
<dbReference type="InterPro" id="IPR010243">
    <property type="entry name" value="RNA_pol_bsu_bac"/>
</dbReference>
<reference evidence="14" key="1">
    <citation type="journal article" date="2014" name="BMC Genomics">
        <title>Six newly sequenced chloroplast genomes from prasinophyte green algae provide insights into the relationships among prasinophyte lineages and the diversity of streamlined genome architecture in picoplanktonic species.</title>
        <authorList>
            <person name="Lemieux C."/>
            <person name="Otis C."/>
            <person name="Turmel M."/>
        </authorList>
    </citation>
    <scope>NUCLEOTIDE SEQUENCE</scope>
</reference>
<dbReference type="InterPro" id="IPR042107">
    <property type="entry name" value="DNA-dir_RNA_pol_bsu_ext_1_sf"/>
</dbReference>
<dbReference type="InterPro" id="IPR037034">
    <property type="entry name" value="RNA_pol_Rpb2_2_sf"/>
</dbReference>
<feature type="domain" description="RNA polymerase Rpb2" evidence="12">
    <location>
        <begin position="171"/>
        <end position="367"/>
    </location>
</feature>
<dbReference type="CDD" id="cd00653">
    <property type="entry name" value="RNA_pol_B_RPB2"/>
    <property type="match status" value="1"/>
</dbReference>
<dbReference type="Gene3D" id="3.90.1800.10">
    <property type="entry name" value="RNA polymerase alpha subunit dimerisation domain"/>
    <property type="match status" value="1"/>
</dbReference>
<keyword evidence="5 7" id="KW-0804">Transcription</keyword>
<dbReference type="HAMAP" id="MF_01321">
    <property type="entry name" value="RNApol_bact_RpoB"/>
    <property type="match status" value="1"/>
</dbReference>
<comment type="subunit">
    <text evidence="7 9">In plastids the minimal PEP RNA polymerase catalytic core is composed of four subunits: alpha, beta, beta', and beta''. When a (nuclear-encoded) sigma factor is associated with the core the holoenzyme is formed, which can initiate transcription.</text>
</comment>
<sequence>MYLNSSKQIQRYHSYKQNLLSSQRNSFFWFIHESFYGLSYQRILRTKYGFLRISLAGGNKILCLPRITADEALRCNKTYGSIAYVPCIIDIFFYQQKHSNLLGQNSSHSILTNSGLPQITKNFHENEMFFYGKPISFVFPLKFALVPLMTNKGGDFVIRGIRRVIVNQLVRNPGVYYSVKVNKKGVRLYTIKFLFLQRSWLQISTDRNLCLWVEIIPRKQKIPVPLFLQVLGFTQSEIDKAFPGNEAFFRPTYNYLHNKGFQTNQNGKKLTFHESLKQFAFFMGFSGKLGAVKAYFLIKQRYISPFTACLLGKFGRRNLNDKFGIANNTTVSITPEDLLLAIRDLFLIHHGQVSIDNIDQLKNRRVRTVGELLSEPIQELSQFQKLDKFHYKRSQQRKRQIKKSTLHPQIGFRKIWSKFFLKTLVKQGVGLQNWMNSFVLRSLYPEWRKIFTLNPLSQLLDETNALASVTHKRRISCLGPGGLKRETAGFSVRDIHPSYYGKLCPIETPEGQNAGLISSLSLYSRLDKNGILESPVFSGRYRRCNFHNNPQFFSAIEDFSFRRVTSDYALQAHDFQLFPQPLFARSNEQFLQYLSQFVTAFDVSPCQILSVATALIPFVEHNDANRALMGSNMQRQAIPLLKNERPLIGTGLEAHVVYDSGTSIHSNSAGWVPYADSKQLFTRSFFIKPYQTFKNRIKLFTSANYRFQNISKLLQKGWNSYKLTNQQRTNQGLSYHHRITTRMGEWVAPGTLLAESFSSDGGELAVGKNLLLAYMPWEGYNFEDALVISESCIKNDMYTSFHIKKFETNIRSQKRGYELLTADIPGGIGVDTNQLNPSGIGTIGSWVKQKDILVGKLAFSPTHEPLPEERLLKAIFGAPVPTGKDVSLRMPAQKSGRILNISQTPTKGVRLSIGYEHRLQVGDKMAGRHGNKGIIAAILPEANMPYTQEGAPIDIILNPLGVPSRMNVGQVFEGLLGWSASLLGYQVRNLPFDEMFGKESSRSLIYQNLWNACRVSGLRWVFEPNHPGKSILFDGRTGRPFDQPIMITKSYMLKLNHLVEHKIHARSTGPYSLITQQPVGGRAKNGGQRFGEMEVWALEGYGAAYTLHELLTLKSDDLLGREKMLQALFSSETLPFPATPESFLVLVRELRSLCFDIEGLRLVK</sequence>
<evidence type="ECO:0000259" key="11">
    <source>
        <dbReference type="Pfam" id="PF04560"/>
    </source>
</evidence>
<comment type="function">
    <text evidence="7 9">DNA-dependent RNA polymerase catalyzes the transcription of DNA into RNA using the four ribonucleoside triphosphates as substrates.</text>
</comment>
<feature type="domain" description="RNA polymerase Rpb2" evidence="11">
    <location>
        <begin position="1086"/>
        <end position="1158"/>
    </location>
</feature>
<dbReference type="SUPFAM" id="SSF64484">
    <property type="entry name" value="beta and beta-prime subunits of DNA dependent RNA-polymerase"/>
    <property type="match status" value="1"/>
</dbReference>
<dbReference type="InterPro" id="IPR015712">
    <property type="entry name" value="DNA-dir_RNA_pol_su2"/>
</dbReference>
<dbReference type="Gene3D" id="2.40.270.10">
    <property type="entry name" value="DNA-directed RNA polymerase, subunit 2, domain 6"/>
    <property type="match status" value="2"/>
</dbReference>
<dbReference type="Gene3D" id="3.90.1110.10">
    <property type="entry name" value="RNA polymerase Rpb2, domain 2"/>
    <property type="match status" value="1"/>
</dbReference>
<dbReference type="GO" id="GO:0003899">
    <property type="term" value="F:DNA-directed RNA polymerase activity"/>
    <property type="evidence" value="ECO:0007669"/>
    <property type="project" value="UniProtKB-UniRule"/>
</dbReference>
<evidence type="ECO:0000256" key="8">
    <source>
        <dbReference type="RuleBase" id="RU000434"/>
    </source>
</evidence>
<keyword evidence="14" id="KW-0934">Plastid</keyword>
<evidence type="ECO:0000256" key="9">
    <source>
        <dbReference type="RuleBase" id="RU363031"/>
    </source>
</evidence>
<dbReference type="InterPro" id="IPR007120">
    <property type="entry name" value="DNA-dir_RNAP_su2_dom"/>
</dbReference>
<evidence type="ECO:0000259" key="12">
    <source>
        <dbReference type="Pfam" id="PF04561"/>
    </source>
</evidence>
<dbReference type="InterPro" id="IPR007641">
    <property type="entry name" value="RNA_pol_Rpb2_7"/>
</dbReference>
<keyword evidence="2 7" id="KW-0240">DNA-directed RNA polymerase</keyword>
<evidence type="ECO:0000256" key="1">
    <source>
        <dbReference type="ARBA" id="ARBA00006835"/>
    </source>
</evidence>
<feature type="domain" description="RNA polymerase Rpb2" evidence="13">
    <location>
        <begin position="458"/>
        <end position="525"/>
    </location>
</feature>
<dbReference type="GeneID" id="20358009"/>
<keyword evidence="4 7" id="KW-0548">Nucleotidyltransferase</keyword>
<dbReference type="GO" id="GO:0006351">
    <property type="term" value="P:DNA-templated transcription"/>
    <property type="evidence" value="ECO:0007669"/>
    <property type="project" value="UniProtKB-UniRule"/>
</dbReference>
<evidence type="ECO:0000313" key="14">
    <source>
        <dbReference type="EMBL" id="AID67555.1"/>
    </source>
</evidence>
<evidence type="ECO:0000256" key="4">
    <source>
        <dbReference type="ARBA" id="ARBA00022695"/>
    </source>
</evidence>
<dbReference type="InterPro" id="IPR037033">
    <property type="entry name" value="DNA-dir_RNAP_su2_hyb_sf"/>
</dbReference>
<proteinExistence type="inferred from homology"/>
<comment type="catalytic activity">
    <reaction evidence="6 7 9">
        <text>RNA(n) + a ribonucleoside 5'-triphosphate = RNA(n+1) + diphosphate</text>
        <dbReference type="Rhea" id="RHEA:21248"/>
        <dbReference type="Rhea" id="RHEA-COMP:14527"/>
        <dbReference type="Rhea" id="RHEA-COMP:17342"/>
        <dbReference type="ChEBI" id="CHEBI:33019"/>
        <dbReference type="ChEBI" id="CHEBI:61557"/>
        <dbReference type="ChEBI" id="CHEBI:140395"/>
        <dbReference type="EC" id="2.7.7.6"/>
    </reaction>
</comment>
<feature type="domain" description="DNA-directed RNA polymerase subunit 2 hybrid-binding" evidence="10">
    <location>
        <begin position="717"/>
        <end position="1084"/>
    </location>
</feature>
<dbReference type="Pfam" id="PF04565">
    <property type="entry name" value="RNA_pol_Rpb2_3"/>
    <property type="match status" value="1"/>
</dbReference>
<dbReference type="Pfam" id="PF04560">
    <property type="entry name" value="RNA_pol_Rpb2_7"/>
    <property type="match status" value="1"/>
</dbReference>
<dbReference type="PANTHER" id="PTHR20856">
    <property type="entry name" value="DNA-DIRECTED RNA POLYMERASE I SUBUNIT 2"/>
    <property type="match status" value="1"/>
</dbReference>
<dbReference type="Pfam" id="PF04561">
    <property type="entry name" value="RNA_pol_Rpb2_2"/>
    <property type="match status" value="1"/>
</dbReference>
<dbReference type="RefSeq" id="YP_009057514.1">
    <property type="nucleotide sequence ID" value="NC_024817.1"/>
</dbReference>
<gene>
    <name evidence="7 14" type="primary">rpoB</name>
</gene>
<dbReference type="Gene3D" id="2.40.50.150">
    <property type="match status" value="1"/>
</dbReference>
<evidence type="ECO:0000256" key="3">
    <source>
        <dbReference type="ARBA" id="ARBA00022679"/>
    </source>
</evidence>
<dbReference type="InterPro" id="IPR007642">
    <property type="entry name" value="RNA_pol_Rpb2_2"/>
</dbReference>
<evidence type="ECO:0000259" key="10">
    <source>
        <dbReference type="Pfam" id="PF00562"/>
    </source>
</evidence>
<organism evidence="14">
    <name type="scientific">Prasinoderma coloniale</name>
    <dbReference type="NCBI Taxonomy" id="156133"/>
    <lineage>
        <taxon>Eukaryota</taxon>
        <taxon>Viridiplantae</taxon>
        <taxon>Prasinodermophyta</taxon>
        <taxon>Prasinodermophyceae</taxon>
        <taxon>Prasinodermales</taxon>
        <taxon>Prasinodermaceae</taxon>
        <taxon>Prasinoderma</taxon>
    </lineage>
</organism>
<dbReference type="GO" id="GO:0009507">
    <property type="term" value="C:chloroplast"/>
    <property type="evidence" value="ECO:0007669"/>
    <property type="project" value="UniProtKB-SubCell"/>
</dbReference>
<accession>A0A088CIA2</accession>
<comment type="subcellular location">
    <subcellularLocation>
        <location evidence="7">Plastid</location>
        <location evidence="7">Chloroplast</location>
    </subcellularLocation>
</comment>
<dbReference type="Gene3D" id="2.40.50.100">
    <property type="match status" value="1"/>
</dbReference>
<geneLocation type="chloroplast" evidence="14"/>
<protein>
    <recommendedName>
        <fullName evidence="7">DNA-directed RNA polymerase subunit beta</fullName>
        <ecNumber evidence="7">2.7.7.6</ecNumber>
    </recommendedName>
    <alternativeName>
        <fullName evidence="7">PEP</fullName>
    </alternativeName>
    <alternativeName>
        <fullName evidence="7">Plastid-encoded RNA polymerase subunit beta</fullName>
        <shortName evidence="7">RNA polymerase subunit beta</shortName>
    </alternativeName>
</protein>
<dbReference type="InterPro" id="IPR007645">
    <property type="entry name" value="RNA_pol_Rpb2_3"/>
</dbReference>
<keyword evidence="3 7" id="KW-0808">Transferase</keyword>
<dbReference type="GO" id="GO:0000428">
    <property type="term" value="C:DNA-directed RNA polymerase complex"/>
    <property type="evidence" value="ECO:0007669"/>
    <property type="project" value="UniProtKB-KW"/>
</dbReference>
<dbReference type="AlphaFoldDB" id="A0A088CIA2"/>
<comment type="similarity">
    <text evidence="1 7 8">Belongs to the RNA polymerase beta chain family.</text>
</comment>
<dbReference type="GO" id="GO:0003677">
    <property type="term" value="F:DNA binding"/>
    <property type="evidence" value="ECO:0007669"/>
    <property type="project" value="UniProtKB-UniRule"/>
</dbReference>
<evidence type="ECO:0000256" key="5">
    <source>
        <dbReference type="ARBA" id="ARBA00023163"/>
    </source>
</evidence>
<evidence type="ECO:0000256" key="6">
    <source>
        <dbReference type="ARBA" id="ARBA00048552"/>
    </source>
</evidence>
<evidence type="ECO:0000256" key="2">
    <source>
        <dbReference type="ARBA" id="ARBA00022478"/>
    </source>
</evidence>
<evidence type="ECO:0000256" key="7">
    <source>
        <dbReference type="HAMAP-Rule" id="MF_01321"/>
    </source>
</evidence>
<dbReference type="EC" id="2.7.7.6" evidence="7"/>
<dbReference type="Gene3D" id="2.30.150.10">
    <property type="entry name" value="DNA-directed RNA polymerase, beta subunit, external 1 domain"/>
    <property type="match status" value="1"/>
</dbReference>
<dbReference type="GO" id="GO:0032549">
    <property type="term" value="F:ribonucleoside binding"/>
    <property type="evidence" value="ECO:0007669"/>
    <property type="project" value="InterPro"/>
</dbReference>
<evidence type="ECO:0000259" key="13">
    <source>
        <dbReference type="Pfam" id="PF04565"/>
    </source>
</evidence>
<dbReference type="EMBL" id="KJ746598">
    <property type="protein sequence ID" value="AID67555.1"/>
    <property type="molecule type" value="Genomic_DNA"/>
</dbReference>
<dbReference type="Pfam" id="PF00562">
    <property type="entry name" value="RNA_pol_Rpb2_6"/>
    <property type="match status" value="1"/>
</dbReference>
<dbReference type="InterPro" id="IPR007121">
    <property type="entry name" value="RNA_pol_bsu_CS"/>
</dbReference>